<proteinExistence type="predicted"/>
<dbReference type="EMBL" id="BK016070">
    <property type="protein sequence ID" value="DAF92694.1"/>
    <property type="molecule type" value="Genomic_DNA"/>
</dbReference>
<sequence length="198" mass="23813">MGYRHYFYKVNKEDVKTVKELSLDELKEKYGNKEYGYVDLYDLINQEQIFEFGKLYFEDTAEQIYDTGNPLFDNAEVMEYFSDYVPFIVGKDGVLKAIEIYKNKIKKYYKDMLVDEKEKVISIFGLTIKDEDIKSIDKVKKEIQDKIRIWEHYKSVVDIDENNKNVTKSCLYEYSIFNLVFILKTINWEKETILFYGW</sequence>
<evidence type="ECO:0000313" key="1">
    <source>
        <dbReference type="EMBL" id="DAF92694.1"/>
    </source>
</evidence>
<organism evidence="1">
    <name type="scientific">Myoviridae sp. ct1AP5</name>
    <dbReference type="NCBI Taxonomy" id="2825017"/>
    <lineage>
        <taxon>Viruses</taxon>
        <taxon>Duplodnaviria</taxon>
        <taxon>Heunggongvirae</taxon>
        <taxon>Uroviricota</taxon>
        <taxon>Caudoviricetes</taxon>
    </lineage>
</organism>
<protein>
    <submittedName>
        <fullName evidence="1">Uncharacterized protein</fullName>
    </submittedName>
</protein>
<name>A0A8S5UE93_9CAUD</name>
<reference evidence="1" key="1">
    <citation type="journal article" date="2021" name="Proc. Natl. Acad. Sci. U.S.A.">
        <title>A Catalog of Tens of Thousands of Viruses from Human Metagenomes Reveals Hidden Associations with Chronic Diseases.</title>
        <authorList>
            <person name="Tisza M.J."/>
            <person name="Buck C.B."/>
        </authorList>
    </citation>
    <scope>NUCLEOTIDE SEQUENCE</scope>
    <source>
        <strain evidence="1">Ct1AP5</strain>
    </source>
</reference>
<accession>A0A8S5UE93</accession>